<dbReference type="InterPro" id="IPR013154">
    <property type="entry name" value="ADH-like_N"/>
</dbReference>
<dbReference type="GO" id="GO:0005829">
    <property type="term" value="C:cytosol"/>
    <property type="evidence" value="ECO:0007669"/>
    <property type="project" value="TreeGrafter"/>
</dbReference>
<dbReference type="RefSeq" id="WP_126555060.1">
    <property type="nucleotide sequence ID" value="NZ_BIFS01000002.1"/>
</dbReference>
<dbReference type="SMART" id="SM00829">
    <property type="entry name" value="PKS_ER"/>
    <property type="match status" value="1"/>
</dbReference>
<evidence type="ECO:0000256" key="3">
    <source>
        <dbReference type="ARBA" id="ARBA00022833"/>
    </source>
</evidence>
<dbReference type="Proteomes" id="UP000287188">
    <property type="component" value="Unassembled WGS sequence"/>
</dbReference>
<dbReference type="InterPro" id="IPR020843">
    <property type="entry name" value="ER"/>
</dbReference>
<dbReference type="Gene3D" id="3.40.50.720">
    <property type="entry name" value="NAD(P)-binding Rossmann-like Domain"/>
    <property type="match status" value="1"/>
</dbReference>
<sequence length="379" mass="39619">MLVKAAVLYEVGKAAPYADSKPLSIEEVELDAPGPGEVLVEVVSAGLCHSDLSVINGSMYPQLPYPMILGHEASGIVRETGSGVTDVKVDDHVVFSFVPMCGHCDNCAVGRPVLCKNGSVSNARGTLLSGERRFHTAKGQPISYFTGTSAFSQLTVVSQESLVVIERDVPLDKAALLGCALITGVGAVMNTARVSPGEAVVVFGLGGVGLSTIMGAKLVGASPIIAVDMLPSKFELAKRLGADYTIAAGEGDPVAMIKELTRGGANYAFDVVGNTNVLAQAFSAIRPGGKAIAVGIPPSDKFVSVHAAAMVLQEKVLQGSFMGSAVPRRDIARLAHLYMTGKLPLDELLSPSITLEEINTGFDRLAQGTAIRQLLRFNE</sequence>
<protein>
    <submittedName>
        <fullName evidence="8">Alcohol dehydrogenase</fullName>
    </submittedName>
</protein>
<evidence type="ECO:0000256" key="1">
    <source>
        <dbReference type="ARBA" id="ARBA00001947"/>
    </source>
</evidence>
<feature type="domain" description="Enoyl reductase (ER)" evidence="7">
    <location>
        <begin position="18"/>
        <end position="375"/>
    </location>
</feature>
<evidence type="ECO:0000256" key="5">
    <source>
        <dbReference type="ARBA" id="ARBA00023027"/>
    </source>
</evidence>
<keyword evidence="5" id="KW-0520">NAD</keyword>
<evidence type="ECO:0000259" key="7">
    <source>
        <dbReference type="SMART" id="SM00829"/>
    </source>
</evidence>
<accession>A0A402ATJ0</accession>
<dbReference type="Pfam" id="PF00107">
    <property type="entry name" value="ADH_zinc_N"/>
    <property type="match status" value="1"/>
</dbReference>
<comment type="similarity">
    <text evidence="6">Belongs to the zinc-containing alcohol dehydrogenase family.</text>
</comment>
<keyword evidence="4" id="KW-0560">Oxidoreductase</keyword>
<gene>
    <name evidence="8" type="ORF">KDK_61530</name>
</gene>
<dbReference type="InterPro" id="IPR002328">
    <property type="entry name" value="ADH_Zn_CS"/>
</dbReference>
<dbReference type="PANTHER" id="PTHR43880:SF12">
    <property type="entry name" value="ALCOHOL DEHYDROGENASE CLASS-3"/>
    <property type="match status" value="1"/>
</dbReference>
<dbReference type="PANTHER" id="PTHR43880">
    <property type="entry name" value="ALCOHOL DEHYDROGENASE"/>
    <property type="match status" value="1"/>
</dbReference>
<dbReference type="Gene3D" id="3.90.180.10">
    <property type="entry name" value="Medium-chain alcohol dehydrogenases, catalytic domain"/>
    <property type="match status" value="1"/>
</dbReference>
<name>A0A402ATJ0_9CHLR</name>
<dbReference type="SUPFAM" id="SSF50129">
    <property type="entry name" value="GroES-like"/>
    <property type="match status" value="2"/>
</dbReference>
<dbReference type="FunFam" id="3.40.50.720:FF:000003">
    <property type="entry name" value="S-(hydroxymethyl)glutathione dehydrogenase"/>
    <property type="match status" value="1"/>
</dbReference>
<dbReference type="AlphaFoldDB" id="A0A402ATJ0"/>
<evidence type="ECO:0000256" key="4">
    <source>
        <dbReference type="ARBA" id="ARBA00023002"/>
    </source>
</evidence>
<dbReference type="EMBL" id="BIFS01000002">
    <property type="protein sequence ID" value="GCE22353.1"/>
    <property type="molecule type" value="Genomic_DNA"/>
</dbReference>
<evidence type="ECO:0000256" key="6">
    <source>
        <dbReference type="RuleBase" id="RU361277"/>
    </source>
</evidence>
<evidence type="ECO:0000313" key="8">
    <source>
        <dbReference type="EMBL" id="GCE22353.1"/>
    </source>
</evidence>
<comment type="caution">
    <text evidence="8">The sequence shown here is derived from an EMBL/GenBank/DDBJ whole genome shotgun (WGS) entry which is preliminary data.</text>
</comment>
<dbReference type="PROSITE" id="PS00059">
    <property type="entry name" value="ADH_ZINC"/>
    <property type="match status" value="1"/>
</dbReference>
<evidence type="ECO:0000256" key="2">
    <source>
        <dbReference type="ARBA" id="ARBA00022723"/>
    </source>
</evidence>
<evidence type="ECO:0000313" key="9">
    <source>
        <dbReference type="Proteomes" id="UP000287188"/>
    </source>
</evidence>
<dbReference type="InterPro" id="IPR011032">
    <property type="entry name" value="GroES-like_sf"/>
</dbReference>
<dbReference type="GO" id="GO:0046294">
    <property type="term" value="P:formaldehyde catabolic process"/>
    <property type="evidence" value="ECO:0007669"/>
    <property type="project" value="TreeGrafter"/>
</dbReference>
<organism evidence="8 9">
    <name type="scientific">Dictyobacter kobayashii</name>
    <dbReference type="NCBI Taxonomy" id="2014872"/>
    <lineage>
        <taxon>Bacteria</taxon>
        <taxon>Bacillati</taxon>
        <taxon>Chloroflexota</taxon>
        <taxon>Ktedonobacteria</taxon>
        <taxon>Ktedonobacterales</taxon>
        <taxon>Dictyobacteraceae</taxon>
        <taxon>Dictyobacter</taxon>
    </lineage>
</organism>
<dbReference type="GO" id="GO:0008270">
    <property type="term" value="F:zinc ion binding"/>
    <property type="evidence" value="ECO:0007669"/>
    <property type="project" value="InterPro"/>
</dbReference>
<keyword evidence="9" id="KW-1185">Reference proteome</keyword>
<dbReference type="Pfam" id="PF08240">
    <property type="entry name" value="ADH_N"/>
    <property type="match status" value="1"/>
</dbReference>
<keyword evidence="3 6" id="KW-0862">Zinc</keyword>
<comment type="cofactor">
    <cofactor evidence="1 6">
        <name>Zn(2+)</name>
        <dbReference type="ChEBI" id="CHEBI:29105"/>
    </cofactor>
</comment>
<dbReference type="InterPro" id="IPR013149">
    <property type="entry name" value="ADH-like_C"/>
</dbReference>
<dbReference type="SUPFAM" id="SSF51735">
    <property type="entry name" value="NAD(P)-binding Rossmann-fold domains"/>
    <property type="match status" value="1"/>
</dbReference>
<dbReference type="InterPro" id="IPR036291">
    <property type="entry name" value="NAD(P)-bd_dom_sf"/>
</dbReference>
<proteinExistence type="inferred from homology"/>
<dbReference type="GO" id="GO:0051903">
    <property type="term" value="F:S-(hydroxymethyl)glutathione dehydrogenase [NAD(P)+] activity"/>
    <property type="evidence" value="ECO:0007669"/>
    <property type="project" value="TreeGrafter"/>
</dbReference>
<keyword evidence="2 6" id="KW-0479">Metal-binding</keyword>
<dbReference type="OrthoDB" id="9806940at2"/>
<reference evidence="9" key="1">
    <citation type="submission" date="2018-12" db="EMBL/GenBank/DDBJ databases">
        <title>Tengunoibacter tsumagoiensis gen. nov., sp. nov., Dictyobacter kobayashii sp. nov., D. alpinus sp. nov., and D. joshuensis sp. nov. and description of Dictyobacteraceae fam. nov. within the order Ktedonobacterales isolated from Tengu-no-mugimeshi.</title>
        <authorList>
            <person name="Wang C.M."/>
            <person name="Zheng Y."/>
            <person name="Sakai Y."/>
            <person name="Toyoda A."/>
            <person name="Minakuchi Y."/>
            <person name="Abe K."/>
            <person name="Yokota A."/>
            <person name="Yabe S."/>
        </authorList>
    </citation>
    <scope>NUCLEOTIDE SEQUENCE [LARGE SCALE GENOMIC DNA]</scope>
    <source>
        <strain evidence="9">Uno11</strain>
    </source>
</reference>